<proteinExistence type="predicted"/>
<evidence type="ECO:0000313" key="2">
    <source>
        <dbReference type="Proteomes" id="UP000001542"/>
    </source>
</evidence>
<sequence length="1550" mass="179548">MLHSSYPLGQFFELAEGLMSLPNGLGDYVKWTPIYLVPILDKNKKFELNADLQAKKKGRKILLKYGMKINCNADLFKPIPVVLLESNYSSMTELTVFVLQCLEWSYDTKYKGTLEEFQYFIKTTLSLERKVPSMHYMLEFSIKKVLNYAINSKKPKFSDEVICDVIDFFEKTQILTKKTSKILTQYVFTWSSKSEDISNRLISMLMLNASQKKNNLINSDLCKIVQCFTGFLNDLNPKFIMFIAYLNPYAPMDIIASIYQFLPNVLYSKIPPRDPPAKKRVIMKSFNNKERKNEDFVFYDLPFDFSSIDSFQFSTVFSFNDSEIMDYVSIVANGLICSQNVYRDIFFASALKLYKIKNIENMNVFSCLLIIIFKIVSIDYPIPNAYSVVAESYAVRSKQNIFQFIDPDIDYARSILFDLVCRNHPELVIDLFRRFSQTPYLVAEFICRLRHGDISKVDFSLMIDDDNISILKKSLNQLMLINNAAKDIVFYFLIFLATDHKSANSWFSSKLCVGMFMELLFNRSAQKDILNSIQVSLSTFVTLSNLLQFATALNTVIDACIGAQTENNEEYINLALEIFNALKLSIIHQPLLLRHFVHILDKYITLCAIHQKLFEILDFIMVLSQSSNDFCVSPFQLETLIPILKKQYGDDPPEFIFRQIYKCVSYGEFDSDCLRDVRNHMNLPFLLASFGLSPRITDIIKYFIKLTEKRPSSIDKLSNAGLTQVLLNFFTGDGSEKVISLDLFKYKILIPPELYDDCFMLIKRMIIKSCKMDLLAILTKALYGRFSTSVLEVVEDSIAVCIGNSNTKFSIGYQPVQLVLALPITNLVNDSFSLEFKLNIDTTSAHFAEDEFNLIRFIDEENSSLNFSLYHGMVYATNDNKYSKNIVNVARSLNQNQVAEFPLVIKAEDNIMKITKLMEQTLPMVSEIYFQPMVGNYLKVIVGGLINPSKTYIEDDTSFGTIFDIKIHSEKFTNYYEIQGKKALYDFSNPESKYVSFAKSTVSQTILDLMIESSYADVFCSFFNKESDTDFYRVFSILKMILPVAAGCPEFETIRKFLDDKKEEMLTFKTFRILTDIHFNLPHNEIKENFFRILVGNIDLWYKSVDFNRILDYIIRYLSKVTPFDVKYSLEKYLSLFSENKNLEIKEKFILYVYSVLHYIDSKSTQYLLDKVFDDEIEDEMKLQLLDFTIKSDIVLDENEKYLTMKKIVKKLSNKIEETVKFIHLLIKISGEKSYIYMFTCAKKIENLGISKLIFDKIYENFTEFPQITYLLAILSLKLSPSEKEASLTALLWMAMNCGFTITDDQWAIVPIIVYSQIPHMADTFSHFLFLMSTKPNSKKQNSPVQTFLTLKLFSLTITSLDKVVTKFVEYCIDQYYKDIPNMLNFLLFSSVFIWPNVQPMNARLREDFAMSPFAENLTPELNLPQFSPIETVEGILNFLSSINMPDINIRFKVRFEDDFSWKDRDVLSIFEKILKQPQVNNDVSPQLKFILEKYCNGQVVEEEKNTPEMQVSVIYVIENALTTFKSLFTEFAPATFRTFGETLFFSESL</sequence>
<dbReference type="SMR" id="A2ELQ6"/>
<gene>
    <name evidence="1" type="ORF">TVAG_403780</name>
</gene>
<dbReference type="VEuPathDB" id="TrichDB:TVAG_403780"/>
<reference evidence="1" key="2">
    <citation type="journal article" date="2007" name="Science">
        <title>Draft genome sequence of the sexually transmitted pathogen Trichomonas vaginalis.</title>
        <authorList>
            <person name="Carlton J.M."/>
            <person name="Hirt R.P."/>
            <person name="Silva J.C."/>
            <person name="Delcher A.L."/>
            <person name="Schatz M."/>
            <person name="Zhao Q."/>
            <person name="Wortman J.R."/>
            <person name="Bidwell S.L."/>
            <person name="Alsmark U.C.M."/>
            <person name="Besteiro S."/>
            <person name="Sicheritz-Ponten T."/>
            <person name="Noel C.J."/>
            <person name="Dacks J.B."/>
            <person name="Foster P.G."/>
            <person name="Simillion C."/>
            <person name="Van de Peer Y."/>
            <person name="Miranda-Saavedra D."/>
            <person name="Barton G.J."/>
            <person name="Westrop G.D."/>
            <person name="Mueller S."/>
            <person name="Dessi D."/>
            <person name="Fiori P.L."/>
            <person name="Ren Q."/>
            <person name="Paulsen I."/>
            <person name="Zhang H."/>
            <person name="Bastida-Corcuera F.D."/>
            <person name="Simoes-Barbosa A."/>
            <person name="Brown M.T."/>
            <person name="Hayes R.D."/>
            <person name="Mukherjee M."/>
            <person name="Okumura C.Y."/>
            <person name="Schneider R."/>
            <person name="Smith A.J."/>
            <person name="Vanacova S."/>
            <person name="Villalvazo M."/>
            <person name="Haas B.J."/>
            <person name="Pertea M."/>
            <person name="Feldblyum T.V."/>
            <person name="Utterback T.R."/>
            <person name="Shu C.L."/>
            <person name="Osoegawa K."/>
            <person name="de Jong P.J."/>
            <person name="Hrdy I."/>
            <person name="Horvathova L."/>
            <person name="Zubacova Z."/>
            <person name="Dolezal P."/>
            <person name="Malik S.B."/>
            <person name="Logsdon J.M. Jr."/>
            <person name="Henze K."/>
            <person name="Gupta A."/>
            <person name="Wang C.C."/>
            <person name="Dunne R.L."/>
            <person name="Upcroft J.A."/>
            <person name="Upcroft P."/>
            <person name="White O."/>
            <person name="Salzberg S.L."/>
            <person name="Tang P."/>
            <person name="Chiu C.-H."/>
            <person name="Lee Y.-S."/>
            <person name="Embley T.M."/>
            <person name="Coombs G.H."/>
            <person name="Mottram J.C."/>
            <person name="Tachezy J."/>
            <person name="Fraser-Liggett C.M."/>
            <person name="Johnson P.J."/>
        </authorList>
    </citation>
    <scope>NUCLEOTIDE SEQUENCE [LARGE SCALE GENOMIC DNA]</scope>
    <source>
        <strain evidence="1">G3</strain>
    </source>
</reference>
<evidence type="ECO:0008006" key="3">
    <source>
        <dbReference type="Google" id="ProtNLM"/>
    </source>
</evidence>
<dbReference type="VEuPathDB" id="TrichDB:TVAGG3_0895050"/>
<dbReference type="InParanoid" id="A2ELQ6"/>
<protein>
    <recommendedName>
        <fullName evidence="3">Beige/BEACH domain containing protein</fullName>
    </recommendedName>
</protein>
<dbReference type="EMBL" id="DS113424">
    <property type="protein sequence ID" value="EAY06421.1"/>
    <property type="molecule type" value="Genomic_DNA"/>
</dbReference>
<organism evidence="1 2">
    <name type="scientific">Trichomonas vaginalis (strain ATCC PRA-98 / G3)</name>
    <dbReference type="NCBI Taxonomy" id="412133"/>
    <lineage>
        <taxon>Eukaryota</taxon>
        <taxon>Metamonada</taxon>
        <taxon>Parabasalia</taxon>
        <taxon>Trichomonadida</taxon>
        <taxon>Trichomonadidae</taxon>
        <taxon>Trichomonas</taxon>
    </lineage>
</organism>
<dbReference type="Proteomes" id="UP000001542">
    <property type="component" value="Unassembled WGS sequence"/>
</dbReference>
<dbReference type="KEGG" id="tva:4764293"/>
<dbReference type="RefSeq" id="XP_001318644.1">
    <property type="nucleotide sequence ID" value="XM_001318609.1"/>
</dbReference>
<reference evidence="1" key="1">
    <citation type="submission" date="2006-10" db="EMBL/GenBank/DDBJ databases">
        <authorList>
            <person name="Amadeo P."/>
            <person name="Zhao Q."/>
            <person name="Wortman J."/>
            <person name="Fraser-Liggett C."/>
            <person name="Carlton J."/>
        </authorList>
    </citation>
    <scope>NUCLEOTIDE SEQUENCE</scope>
    <source>
        <strain evidence="1">G3</strain>
    </source>
</reference>
<accession>A2ELQ6</accession>
<evidence type="ECO:0000313" key="1">
    <source>
        <dbReference type="EMBL" id="EAY06421.1"/>
    </source>
</evidence>
<keyword evidence="2" id="KW-1185">Reference proteome</keyword>
<name>A2ELQ6_TRIV3</name>